<dbReference type="PANTHER" id="PTHR43035:SF1">
    <property type="entry name" value="FATTY ACID REPRESSION MUTANT PROTEIN 2-RELATED"/>
    <property type="match status" value="1"/>
</dbReference>
<evidence type="ECO:0000256" key="1">
    <source>
        <dbReference type="ARBA" id="ARBA00004496"/>
    </source>
</evidence>
<keyword evidence="2" id="KW-0963">Cytoplasm</keyword>
<dbReference type="FunFam" id="3.40.109.10:FF:000001">
    <property type="entry name" value="Nitroreductase family"/>
    <property type="match status" value="1"/>
</dbReference>
<keyword evidence="3" id="KW-0560">Oxidoreductase</keyword>
<dbReference type="AlphaFoldDB" id="A0AAU7Q9H7"/>
<dbReference type="GO" id="GO:0005737">
    <property type="term" value="C:cytoplasm"/>
    <property type="evidence" value="ECO:0007669"/>
    <property type="project" value="UniProtKB-SubCell"/>
</dbReference>
<comment type="subcellular location">
    <subcellularLocation>
        <location evidence="1">Cytoplasm</location>
    </subcellularLocation>
</comment>
<dbReference type="SUPFAM" id="SSF55469">
    <property type="entry name" value="FMN-dependent nitroreductase-like"/>
    <property type="match status" value="1"/>
</dbReference>
<dbReference type="CDD" id="cd02140">
    <property type="entry name" value="Frm2-like"/>
    <property type="match status" value="1"/>
</dbReference>
<dbReference type="Pfam" id="PF00881">
    <property type="entry name" value="Nitroreductase"/>
    <property type="match status" value="1"/>
</dbReference>
<gene>
    <name evidence="5" type="ORF">ABK905_26100</name>
</gene>
<name>A0AAU7Q9H7_9GAMM</name>
<dbReference type="InterPro" id="IPR000415">
    <property type="entry name" value="Nitroreductase-like"/>
</dbReference>
<accession>A0AAU7Q9H7</accession>
<protein>
    <submittedName>
        <fullName evidence="5">Nitroreductase family protein</fullName>
    </submittedName>
</protein>
<organism evidence="5">
    <name type="scientific">Acerihabitans sp. KWT182</name>
    <dbReference type="NCBI Taxonomy" id="3157919"/>
    <lineage>
        <taxon>Bacteria</taxon>
        <taxon>Pseudomonadati</taxon>
        <taxon>Pseudomonadota</taxon>
        <taxon>Gammaproteobacteria</taxon>
        <taxon>Enterobacterales</taxon>
        <taxon>Pectobacteriaceae</taxon>
        <taxon>Acerihabitans</taxon>
    </lineage>
</organism>
<dbReference type="InterPro" id="IPR033877">
    <property type="entry name" value="Frm2/Hbn1"/>
</dbReference>
<dbReference type="GO" id="GO:0034599">
    <property type="term" value="P:cellular response to oxidative stress"/>
    <property type="evidence" value="ECO:0007669"/>
    <property type="project" value="InterPro"/>
</dbReference>
<sequence>MSNAFLDAMTARRSIYAIGKKVNLSEDQIATLVKQAVKHSPSSFNSQSSRVVVLFGQQHEKLWDIVKETLRKRVPAESFATTATKLASFAAGKGTVLFFEDTQVIDVLQKQFAAYADNFPIWSEHSTGIAQFAVWSTLAQENIGATLQHYNPLIDDEVKSTWNLPDSWKLRAEMPFGSIEQAAKEKTFISDDERFRVLK</sequence>
<dbReference type="InterPro" id="IPR029479">
    <property type="entry name" value="Nitroreductase"/>
</dbReference>
<evidence type="ECO:0000256" key="3">
    <source>
        <dbReference type="ARBA" id="ARBA00023002"/>
    </source>
</evidence>
<dbReference type="GO" id="GO:0016491">
    <property type="term" value="F:oxidoreductase activity"/>
    <property type="evidence" value="ECO:0007669"/>
    <property type="project" value="UniProtKB-KW"/>
</dbReference>
<dbReference type="Gene3D" id="3.40.109.10">
    <property type="entry name" value="NADH Oxidase"/>
    <property type="match status" value="1"/>
</dbReference>
<proteinExistence type="predicted"/>
<evidence type="ECO:0000313" key="5">
    <source>
        <dbReference type="EMBL" id="XBS69728.1"/>
    </source>
</evidence>
<dbReference type="EMBL" id="CP157947">
    <property type="protein sequence ID" value="XBS69728.1"/>
    <property type="molecule type" value="Genomic_DNA"/>
</dbReference>
<reference evidence="5" key="1">
    <citation type="submission" date="2024-06" db="EMBL/GenBank/DDBJ databases">
        <authorList>
            <person name="Coelho C."/>
            <person name="Bento M."/>
            <person name="Garcia E."/>
            <person name="Camelo A."/>
            <person name="Brandao I."/>
            <person name="Espirito Santo C."/>
            <person name="Trovao J."/>
            <person name="Verissimo A."/>
            <person name="Costa J."/>
            <person name="Tiago I."/>
        </authorList>
    </citation>
    <scope>NUCLEOTIDE SEQUENCE</scope>
    <source>
        <strain evidence="5">KWT182</strain>
    </source>
</reference>
<feature type="domain" description="Nitroreductase" evidence="4">
    <location>
        <begin position="10"/>
        <end position="177"/>
    </location>
</feature>
<evidence type="ECO:0000256" key="2">
    <source>
        <dbReference type="ARBA" id="ARBA00022490"/>
    </source>
</evidence>
<evidence type="ECO:0000259" key="4">
    <source>
        <dbReference type="Pfam" id="PF00881"/>
    </source>
</evidence>
<dbReference type="PANTHER" id="PTHR43035">
    <property type="entry name" value="FATTY ACID REPRESSION MUTANT PROTEIN 2-RELATED"/>
    <property type="match status" value="1"/>
</dbReference>